<dbReference type="PANTHER" id="PTHR10073:SF12">
    <property type="entry name" value="DNA MISMATCH REPAIR PROTEIN MLH1"/>
    <property type="match status" value="1"/>
</dbReference>
<dbReference type="CDD" id="cd16926">
    <property type="entry name" value="HATPase_MutL-MLH-PMS-like"/>
    <property type="match status" value="1"/>
</dbReference>
<dbReference type="PROSITE" id="PS00058">
    <property type="entry name" value="DNA_MISMATCH_REPAIR_1"/>
    <property type="match status" value="1"/>
</dbReference>
<dbReference type="Proteomes" id="UP000298602">
    <property type="component" value="Chromosome"/>
</dbReference>
<evidence type="ECO:0000313" key="10">
    <source>
        <dbReference type="Proteomes" id="UP000298602"/>
    </source>
</evidence>
<dbReference type="KEGG" id="dax:FDQ92_13745"/>
<evidence type="ECO:0000256" key="2">
    <source>
        <dbReference type="ARBA" id="ARBA00021975"/>
    </source>
</evidence>
<dbReference type="SUPFAM" id="SSF55874">
    <property type="entry name" value="ATPase domain of HSP90 chaperone/DNA topoisomerase II/histidine kinase"/>
    <property type="match status" value="1"/>
</dbReference>
<dbReference type="InterPro" id="IPR037198">
    <property type="entry name" value="MutL_C_sf"/>
</dbReference>
<dbReference type="RefSeq" id="WP_137425421.1">
    <property type="nucleotide sequence ID" value="NZ_CP040098.1"/>
</dbReference>
<dbReference type="InterPro" id="IPR002099">
    <property type="entry name" value="MutL/Mlh/PMS"/>
</dbReference>
<dbReference type="InterPro" id="IPR020667">
    <property type="entry name" value="DNA_mismatch_repair_MutL"/>
</dbReference>
<proteinExistence type="inferred from homology"/>
<evidence type="ECO:0000256" key="4">
    <source>
        <dbReference type="ARBA" id="ARBA00023204"/>
    </source>
</evidence>
<evidence type="ECO:0000256" key="3">
    <source>
        <dbReference type="ARBA" id="ARBA00022763"/>
    </source>
</evidence>
<dbReference type="InterPro" id="IPR042120">
    <property type="entry name" value="MutL_C_dimsub"/>
</dbReference>
<dbReference type="InterPro" id="IPR042121">
    <property type="entry name" value="MutL_C_regsub"/>
</dbReference>
<dbReference type="Pfam" id="PF13589">
    <property type="entry name" value="HATPase_c_3"/>
    <property type="match status" value="1"/>
</dbReference>
<keyword evidence="4 5" id="KW-0234">DNA repair</keyword>
<dbReference type="OrthoDB" id="9763467at2"/>
<dbReference type="SUPFAM" id="SSF118116">
    <property type="entry name" value="DNA mismatch repair protein MutL"/>
    <property type="match status" value="1"/>
</dbReference>
<evidence type="ECO:0000259" key="7">
    <source>
        <dbReference type="SMART" id="SM00853"/>
    </source>
</evidence>
<dbReference type="Pfam" id="PF01119">
    <property type="entry name" value="DNA_mis_repair"/>
    <property type="match status" value="1"/>
</dbReference>
<dbReference type="FunFam" id="3.30.565.10:FF:000003">
    <property type="entry name" value="DNA mismatch repair endonuclease MutL"/>
    <property type="match status" value="1"/>
</dbReference>
<dbReference type="GO" id="GO:0005524">
    <property type="term" value="F:ATP binding"/>
    <property type="evidence" value="ECO:0007669"/>
    <property type="project" value="InterPro"/>
</dbReference>
<dbReference type="SMART" id="SM01340">
    <property type="entry name" value="DNA_mis_repair"/>
    <property type="match status" value="1"/>
</dbReference>
<comment type="similarity">
    <text evidence="1 5">Belongs to the DNA mismatch repair MutL/HexB family.</text>
</comment>
<dbReference type="EMBL" id="CP040098">
    <property type="protein sequence ID" value="QCQ23141.1"/>
    <property type="molecule type" value="Genomic_DNA"/>
</dbReference>
<dbReference type="InterPro" id="IPR020568">
    <property type="entry name" value="Ribosomal_Su5_D2-typ_SF"/>
</dbReference>
<evidence type="ECO:0000256" key="5">
    <source>
        <dbReference type="HAMAP-Rule" id="MF_00149"/>
    </source>
</evidence>
<feature type="compositionally biased region" description="Pro residues" evidence="6">
    <location>
        <begin position="373"/>
        <end position="387"/>
    </location>
</feature>
<accession>A0A4V1ERX3</accession>
<reference evidence="9 10" key="2">
    <citation type="submission" date="2019-05" db="EMBL/GenBank/DDBJ databases">
        <authorList>
            <person name="Suflita J.M."/>
            <person name="Marks C.R."/>
        </authorList>
    </citation>
    <scope>NUCLEOTIDE SEQUENCE [LARGE SCALE GENOMIC DNA]</scope>
    <source>
        <strain evidence="9 10">ALDC</strain>
    </source>
</reference>
<keyword evidence="9" id="KW-0540">Nuclease</keyword>
<dbReference type="InterPro" id="IPR013507">
    <property type="entry name" value="DNA_mismatch_S5_2-like"/>
</dbReference>
<dbReference type="SUPFAM" id="SSF54211">
    <property type="entry name" value="Ribosomal protein S5 domain 2-like"/>
    <property type="match status" value="1"/>
</dbReference>
<dbReference type="InterPro" id="IPR036890">
    <property type="entry name" value="HATPase_C_sf"/>
</dbReference>
<evidence type="ECO:0000313" key="9">
    <source>
        <dbReference type="EMBL" id="QCQ23141.1"/>
    </source>
</evidence>
<feature type="region of interest" description="Disordered" evidence="6">
    <location>
        <begin position="337"/>
        <end position="392"/>
    </location>
</feature>
<dbReference type="InterPro" id="IPR038973">
    <property type="entry name" value="MutL/Mlh/Pms-like"/>
</dbReference>
<dbReference type="AlphaFoldDB" id="A0A4V1ERX3"/>
<protein>
    <recommendedName>
        <fullName evidence="2 5">DNA mismatch repair protein MutL</fullName>
    </recommendedName>
</protein>
<dbReference type="GO" id="GO:0140664">
    <property type="term" value="F:ATP-dependent DNA damage sensor activity"/>
    <property type="evidence" value="ECO:0007669"/>
    <property type="project" value="InterPro"/>
</dbReference>
<dbReference type="Gene3D" id="3.30.230.10">
    <property type="match status" value="1"/>
</dbReference>
<keyword evidence="10" id="KW-1185">Reference proteome</keyword>
<feature type="domain" description="DNA mismatch repair protein S5" evidence="8">
    <location>
        <begin position="209"/>
        <end position="327"/>
    </location>
</feature>
<reference evidence="9 10" key="1">
    <citation type="submission" date="2019-05" db="EMBL/GenBank/DDBJ databases">
        <title>The Complete Genome Sequence of the n-alkane-degrading Desulfoglaeba alkanexedens ALDC reveals multiple alkylsuccinate synthase gene clusters.</title>
        <authorList>
            <person name="Callaghan A.V."/>
            <person name="Davidova I.A."/>
            <person name="Duncan K.E."/>
            <person name="Morris B."/>
            <person name="McInerney M.J."/>
        </authorList>
    </citation>
    <scope>NUCLEOTIDE SEQUENCE [LARGE SCALE GENOMIC DNA]</scope>
    <source>
        <strain evidence="9 10">ALDC</strain>
    </source>
</reference>
<feature type="domain" description="MutL C-terminal dimerisation" evidence="7">
    <location>
        <begin position="420"/>
        <end position="561"/>
    </location>
</feature>
<organism evidence="9 10">
    <name type="scientific">Desulfoglaeba alkanexedens ALDC</name>
    <dbReference type="NCBI Taxonomy" id="980445"/>
    <lineage>
        <taxon>Bacteria</taxon>
        <taxon>Pseudomonadati</taxon>
        <taxon>Thermodesulfobacteriota</taxon>
        <taxon>Syntrophobacteria</taxon>
        <taxon>Syntrophobacterales</taxon>
        <taxon>Syntrophobacteraceae</taxon>
        <taxon>Desulfoglaeba</taxon>
    </lineage>
</organism>
<dbReference type="GO" id="GO:0032300">
    <property type="term" value="C:mismatch repair complex"/>
    <property type="evidence" value="ECO:0007669"/>
    <property type="project" value="InterPro"/>
</dbReference>
<dbReference type="GO" id="GO:0016887">
    <property type="term" value="F:ATP hydrolysis activity"/>
    <property type="evidence" value="ECO:0007669"/>
    <property type="project" value="InterPro"/>
</dbReference>
<dbReference type="SMART" id="SM00853">
    <property type="entry name" value="MutL_C"/>
    <property type="match status" value="1"/>
</dbReference>
<keyword evidence="3 5" id="KW-0227">DNA damage</keyword>
<evidence type="ECO:0000259" key="8">
    <source>
        <dbReference type="SMART" id="SM01340"/>
    </source>
</evidence>
<dbReference type="Gene3D" id="3.30.1370.100">
    <property type="entry name" value="MutL, C-terminal domain, regulatory subdomain"/>
    <property type="match status" value="1"/>
</dbReference>
<dbReference type="Gene3D" id="3.30.1540.20">
    <property type="entry name" value="MutL, C-terminal domain, dimerisation subdomain"/>
    <property type="match status" value="1"/>
</dbReference>
<dbReference type="CDD" id="cd00782">
    <property type="entry name" value="MutL_Trans"/>
    <property type="match status" value="1"/>
</dbReference>
<sequence>MGRITLLPETLCNQIAAGEVVERPAAVVKELLENSIDAGSRRITVSLLQGGRKEIRVVDDGEGMDADDALLALERHATSKIRTAEDLQTIRSLGFRGEALPSIAAVSRFELVTKTAETVAGTRIEMEGGVLRDVRETGCPPGTSVTVRDLFFNLPARRKFLRSVDTEMAHITDQVLRLALAHPGVHFVMSHGGRETHRFPPVKDLRERVGQVLGTATAASLAPFQLETPSFKASGVLSPPEAHRNSTRSLFVTVNGRPVKDRLLTHAVLSAYDSLIPRGKYPLVVLSLTLPSEEVDVNVHPTKREVRFRRPSEVTQGVKEALSRSLLRLQKKAWSRPLAGGPFPDPTVPAGARSGLHESQEALSAVPALATPQPSPPEPLRPVPPSISPGDGPLHQQHFFDPSESGATETGSTRFSRLKILGQLADAYILLEAPDGLVLIDQHAAHERIVYERLVDLETGRPPSQRLLQPEVVEFLPVEAARLRRHLPQLEAMGFEVEPFGGDAFVIQAIPAALSRVAPAALLRSVVETETEERGLEKPDPAAALSKTAACHGAVRAGQPLTPEEIRKLLQDLDRTRVSATCPHGRPLWWKLTLKEIARLFART</sequence>
<evidence type="ECO:0000256" key="1">
    <source>
        <dbReference type="ARBA" id="ARBA00006082"/>
    </source>
</evidence>
<gene>
    <name evidence="5 9" type="primary">mutL</name>
    <name evidence="9" type="ORF">FDQ92_13745</name>
</gene>
<dbReference type="NCBIfam" id="TIGR00585">
    <property type="entry name" value="mutl"/>
    <property type="match status" value="1"/>
</dbReference>
<dbReference type="GO" id="GO:0030983">
    <property type="term" value="F:mismatched DNA binding"/>
    <property type="evidence" value="ECO:0007669"/>
    <property type="project" value="InterPro"/>
</dbReference>
<dbReference type="HAMAP" id="MF_00149">
    <property type="entry name" value="DNA_mis_repair"/>
    <property type="match status" value="1"/>
</dbReference>
<name>A0A4V1ERX3_9BACT</name>
<dbReference type="PANTHER" id="PTHR10073">
    <property type="entry name" value="DNA MISMATCH REPAIR PROTEIN MLH, PMS, MUTL"/>
    <property type="match status" value="1"/>
</dbReference>
<dbReference type="GO" id="GO:0004519">
    <property type="term" value="F:endonuclease activity"/>
    <property type="evidence" value="ECO:0007669"/>
    <property type="project" value="UniProtKB-KW"/>
</dbReference>
<dbReference type="Gene3D" id="3.30.565.10">
    <property type="entry name" value="Histidine kinase-like ATPase, C-terminal domain"/>
    <property type="match status" value="1"/>
</dbReference>
<evidence type="ECO:0000256" key="6">
    <source>
        <dbReference type="SAM" id="MobiDB-lite"/>
    </source>
</evidence>
<comment type="function">
    <text evidence="5">This protein is involved in the repair of mismatches in DNA. It is required for dam-dependent methyl-directed DNA mismatch repair. May act as a 'molecular matchmaker', a protein that promotes the formation of a stable complex between two or more DNA-binding proteins in an ATP-dependent manner without itself being part of a final effector complex.</text>
</comment>
<dbReference type="InterPro" id="IPR014721">
    <property type="entry name" value="Ribsml_uS5_D2-typ_fold_subgr"/>
</dbReference>
<dbReference type="GO" id="GO:0006298">
    <property type="term" value="P:mismatch repair"/>
    <property type="evidence" value="ECO:0007669"/>
    <property type="project" value="UniProtKB-UniRule"/>
</dbReference>
<keyword evidence="9" id="KW-0378">Hydrolase</keyword>
<keyword evidence="9" id="KW-0255">Endonuclease</keyword>
<dbReference type="InterPro" id="IPR014790">
    <property type="entry name" value="MutL_C"/>
</dbReference>
<dbReference type="Pfam" id="PF08676">
    <property type="entry name" value="MutL_C"/>
    <property type="match status" value="1"/>
</dbReference>
<dbReference type="InterPro" id="IPR014762">
    <property type="entry name" value="DNA_mismatch_repair_CS"/>
</dbReference>